<reference evidence="2 3" key="1">
    <citation type="submission" date="2024-04" db="EMBL/GenBank/DDBJ databases">
        <authorList>
            <person name="Fracassetti M."/>
        </authorList>
    </citation>
    <scope>NUCLEOTIDE SEQUENCE [LARGE SCALE GENOMIC DNA]</scope>
</reference>
<keyword evidence="3" id="KW-1185">Reference proteome</keyword>
<dbReference type="GO" id="GO:0003676">
    <property type="term" value="F:nucleic acid binding"/>
    <property type="evidence" value="ECO:0007669"/>
    <property type="project" value="InterPro"/>
</dbReference>
<dbReference type="SUPFAM" id="SSF53098">
    <property type="entry name" value="Ribonuclease H-like"/>
    <property type="match status" value="1"/>
</dbReference>
<dbReference type="PANTHER" id="PTHR47074:SF21">
    <property type="entry name" value="RNASE H TYPE-1 DOMAIN-CONTAINING PROTEIN"/>
    <property type="match status" value="1"/>
</dbReference>
<feature type="domain" description="RNase H type-1" evidence="1">
    <location>
        <begin position="52"/>
        <end position="171"/>
    </location>
</feature>
<dbReference type="Proteomes" id="UP001497516">
    <property type="component" value="Chromosome 6"/>
</dbReference>
<dbReference type="InterPro" id="IPR002156">
    <property type="entry name" value="RNaseH_domain"/>
</dbReference>
<dbReference type="EMBL" id="OZ034819">
    <property type="protein sequence ID" value="CAL1395939.1"/>
    <property type="molecule type" value="Genomic_DNA"/>
</dbReference>
<name>A0AAV2FCD4_9ROSI</name>
<dbReference type="GO" id="GO:0004523">
    <property type="term" value="F:RNA-DNA hybrid ribonuclease activity"/>
    <property type="evidence" value="ECO:0007669"/>
    <property type="project" value="InterPro"/>
</dbReference>
<accession>A0AAV2FCD4</accession>
<protein>
    <recommendedName>
        <fullName evidence="1">RNase H type-1 domain-containing protein</fullName>
    </recommendedName>
</protein>
<dbReference type="Pfam" id="PF13456">
    <property type="entry name" value="RVT_3"/>
    <property type="match status" value="1"/>
</dbReference>
<dbReference type="Gene3D" id="3.30.420.10">
    <property type="entry name" value="Ribonuclease H-like superfamily/Ribonuclease H"/>
    <property type="match status" value="1"/>
</dbReference>
<evidence type="ECO:0000313" key="3">
    <source>
        <dbReference type="Proteomes" id="UP001497516"/>
    </source>
</evidence>
<sequence length="201" mass="23262">MFNRRKAEEWEVVGKARSYWEEFSLYHRQEKSEREPDLVTWRRPPPGWVKVNVDAAVLKGEGTGMGMIIRDSEGVFLRAAVRRERKCWPPEIAEIKAVEFGLKHLEMSGHRQAVVETDCQQVVHALRSKSQTRLEAGPLISEMQATAQRLGSIRWDFVKRNGNEPAHTMAHTRCNWEEEECWDTRPPIVILNSLEKEARAS</sequence>
<evidence type="ECO:0000259" key="1">
    <source>
        <dbReference type="Pfam" id="PF13456"/>
    </source>
</evidence>
<dbReference type="InterPro" id="IPR052929">
    <property type="entry name" value="RNase_H-like_EbsB-rel"/>
</dbReference>
<organism evidence="2 3">
    <name type="scientific">Linum trigynum</name>
    <dbReference type="NCBI Taxonomy" id="586398"/>
    <lineage>
        <taxon>Eukaryota</taxon>
        <taxon>Viridiplantae</taxon>
        <taxon>Streptophyta</taxon>
        <taxon>Embryophyta</taxon>
        <taxon>Tracheophyta</taxon>
        <taxon>Spermatophyta</taxon>
        <taxon>Magnoliopsida</taxon>
        <taxon>eudicotyledons</taxon>
        <taxon>Gunneridae</taxon>
        <taxon>Pentapetalae</taxon>
        <taxon>rosids</taxon>
        <taxon>fabids</taxon>
        <taxon>Malpighiales</taxon>
        <taxon>Linaceae</taxon>
        <taxon>Linum</taxon>
    </lineage>
</organism>
<dbReference type="InterPro" id="IPR036397">
    <property type="entry name" value="RNaseH_sf"/>
</dbReference>
<dbReference type="AlphaFoldDB" id="A0AAV2FCD4"/>
<proteinExistence type="predicted"/>
<evidence type="ECO:0000313" key="2">
    <source>
        <dbReference type="EMBL" id="CAL1395939.1"/>
    </source>
</evidence>
<gene>
    <name evidence="2" type="ORF">LTRI10_LOCUS36334</name>
</gene>
<dbReference type="InterPro" id="IPR012337">
    <property type="entry name" value="RNaseH-like_sf"/>
</dbReference>
<dbReference type="InterPro" id="IPR044730">
    <property type="entry name" value="RNase_H-like_dom_plant"/>
</dbReference>
<dbReference type="CDD" id="cd06222">
    <property type="entry name" value="RNase_H_like"/>
    <property type="match status" value="1"/>
</dbReference>
<dbReference type="PANTHER" id="PTHR47074">
    <property type="entry name" value="BNAC02G40300D PROTEIN"/>
    <property type="match status" value="1"/>
</dbReference>